<reference evidence="8 9" key="1">
    <citation type="submission" date="2021-11" db="EMBL/GenBank/DDBJ databases">
        <title>Draft genome sequence of Actinomycetospora sp. SF1 isolated from the rhizosphere soil.</title>
        <authorList>
            <person name="Duangmal K."/>
            <person name="Chantavorakit T."/>
        </authorList>
    </citation>
    <scope>NUCLEOTIDE SEQUENCE [LARGE SCALE GENOMIC DNA]</scope>
    <source>
        <strain evidence="8 9">TBRC 5722</strain>
    </source>
</reference>
<name>A0ABS8PEP8_9PSEU</name>
<feature type="transmembrane region" description="Helical" evidence="6">
    <location>
        <begin position="209"/>
        <end position="226"/>
    </location>
</feature>
<dbReference type="InterPro" id="IPR040177">
    <property type="entry name" value="SLC30A9"/>
</dbReference>
<dbReference type="InterPro" id="IPR027469">
    <property type="entry name" value="Cation_efflux_TMD_sf"/>
</dbReference>
<dbReference type="Proteomes" id="UP001199469">
    <property type="component" value="Unassembled WGS sequence"/>
</dbReference>
<keyword evidence="9" id="KW-1185">Reference proteome</keyword>
<keyword evidence="5 6" id="KW-0472">Membrane</keyword>
<evidence type="ECO:0000256" key="3">
    <source>
        <dbReference type="ARBA" id="ARBA00022692"/>
    </source>
</evidence>
<feature type="transmembrane region" description="Helical" evidence="6">
    <location>
        <begin position="125"/>
        <end position="144"/>
    </location>
</feature>
<dbReference type="SUPFAM" id="SSF161111">
    <property type="entry name" value="Cation efflux protein transmembrane domain-like"/>
    <property type="match status" value="1"/>
</dbReference>
<evidence type="ECO:0000256" key="2">
    <source>
        <dbReference type="ARBA" id="ARBA00022448"/>
    </source>
</evidence>
<gene>
    <name evidence="8" type="ORF">LQ327_25545</name>
</gene>
<protein>
    <submittedName>
        <fullName evidence="8">Cation diffusion facilitator family transporter</fullName>
    </submittedName>
</protein>
<feature type="domain" description="Cation efflux protein transmembrane" evidence="7">
    <location>
        <begin position="23"/>
        <end position="234"/>
    </location>
</feature>
<dbReference type="InterPro" id="IPR002524">
    <property type="entry name" value="Cation_efflux"/>
</dbReference>
<feature type="transmembrane region" description="Helical" evidence="6">
    <location>
        <begin position="90"/>
        <end position="110"/>
    </location>
</feature>
<evidence type="ECO:0000259" key="7">
    <source>
        <dbReference type="Pfam" id="PF01545"/>
    </source>
</evidence>
<evidence type="ECO:0000313" key="8">
    <source>
        <dbReference type="EMBL" id="MCD2196739.1"/>
    </source>
</evidence>
<dbReference type="EMBL" id="JAJNDB010000006">
    <property type="protein sequence ID" value="MCD2196739.1"/>
    <property type="molecule type" value="Genomic_DNA"/>
</dbReference>
<evidence type="ECO:0000256" key="4">
    <source>
        <dbReference type="ARBA" id="ARBA00022989"/>
    </source>
</evidence>
<dbReference type="PANTHER" id="PTHR13414">
    <property type="entry name" value="HUEL-CATION TRANSPORTER"/>
    <property type="match status" value="1"/>
</dbReference>
<organism evidence="8 9">
    <name type="scientific">Actinomycetospora endophytica</name>
    <dbReference type="NCBI Taxonomy" id="2291215"/>
    <lineage>
        <taxon>Bacteria</taxon>
        <taxon>Bacillati</taxon>
        <taxon>Actinomycetota</taxon>
        <taxon>Actinomycetes</taxon>
        <taxon>Pseudonocardiales</taxon>
        <taxon>Pseudonocardiaceae</taxon>
        <taxon>Actinomycetospora</taxon>
    </lineage>
</organism>
<dbReference type="NCBIfam" id="TIGR01297">
    <property type="entry name" value="CDF"/>
    <property type="match status" value="1"/>
</dbReference>
<dbReference type="InterPro" id="IPR058533">
    <property type="entry name" value="Cation_efflux_TM"/>
</dbReference>
<comment type="caution">
    <text evidence="8">The sequence shown here is derived from an EMBL/GenBank/DDBJ whole genome shotgun (WGS) entry which is preliminary data.</text>
</comment>
<sequence>MTADAGAAAEEPDDAGGGSTLTVLLALASNVGVGVLKLVAGLLTGSSAMLAEAAHSVADTATEGLLLTALNRSSRPADRFHPFGYGKERFFWALIAAVSVFVTGATFSVYEGVASIVSGENEQTLAWVAYGVLALSALIEGTSWRQALRQVRSESRAAGTPFMRYLRLSDDPTVKSVFFEDSAALIGLALAALGVGLHQLTGSGVWDGIASLLIGVLLALVAFILGRTNRSLLIGRTAGQDLVHDAFDHIADAPEVDQVVDIQTMVTGTDSVLLCARVDFVDTLTAADLERACVRLDDELREVLPDLDEIFIEPVPRNDPDVREAVLERYGDTLSRWQAEHDGRSGQGSRASR</sequence>
<dbReference type="PANTHER" id="PTHR13414:SF9">
    <property type="entry name" value="PROTON-COUPLED ZINC ANTIPORTER SLC30A9, MITOCHONDRIAL"/>
    <property type="match status" value="1"/>
</dbReference>
<accession>A0ABS8PEP8</accession>
<feature type="transmembrane region" description="Helical" evidence="6">
    <location>
        <begin position="20"/>
        <end position="40"/>
    </location>
</feature>
<dbReference type="Gene3D" id="1.20.1510.10">
    <property type="entry name" value="Cation efflux protein transmembrane domain"/>
    <property type="match status" value="1"/>
</dbReference>
<evidence type="ECO:0000256" key="1">
    <source>
        <dbReference type="ARBA" id="ARBA00004141"/>
    </source>
</evidence>
<keyword evidence="4 6" id="KW-1133">Transmembrane helix</keyword>
<proteinExistence type="predicted"/>
<keyword evidence="2" id="KW-0813">Transport</keyword>
<feature type="transmembrane region" description="Helical" evidence="6">
    <location>
        <begin position="177"/>
        <end position="197"/>
    </location>
</feature>
<evidence type="ECO:0000256" key="5">
    <source>
        <dbReference type="ARBA" id="ARBA00023136"/>
    </source>
</evidence>
<keyword evidence="3 6" id="KW-0812">Transmembrane</keyword>
<evidence type="ECO:0000313" key="9">
    <source>
        <dbReference type="Proteomes" id="UP001199469"/>
    </source>
</evidence>
<evidence type="ECO:0000256" key="6">
    <source>
        <dbReference type="SAM" id="Phobius"/>
    </source>
</evidence>
<comment type="subcellular location">
    <subcellularLocation>
        <location evidence="1">Membrane</location>
        <topology evidence="1">Multi-pass membrane protein</topology>
    </subcellularLocation>
</comment>
<dbReference type="RefSeq" id="WP_230738615.1">
    <property type="nucleotide sequence ID" value="NZ_JAJNDB010000006.1"/>
</dbReference>
<dbReference type="Pfam" id="PF01545">
    <property type="entry name" value="Cation_efflux"/>
    <property type="match status" value="1"/>
</dbReference>